<dbReference type="InterPro" id="IPR011010">
    <property type="entry name" value="DNA_brk_join_enz"/>
</dbReference>
<dbReference type="Gene3D" id="1.10.443.10">
    <property type="entry name" value="Intergrase catalytic core"/>
    <property type="match status" value="1"/>
</dbReference>
<dbReference type="PATRIC" id="fig|1267766.3.peg.1194"/>
<reference evidence="5" key="1">
    <citation type="submission" date="2015-05" db="EMBL/GenBank/DDBJ databases">
        <title>The complete genome of Altererythrobacter atlanticus strain 26DY36.</title>
        <authorList>
            <person name="Wu Y.-H."/>
            <person name="Cheng H."/>
            <person name="Wu X.-W."/>
        </authorList>
    </citation>
    <scope>NUCLEOTIDE SEQUENCE [LARGE SCALE GENOMIC DNA]</scope>
    <source>
        <strain evidence="5">26DY36</strain>
    </source>
</reference>
<dbReference type="InterPro" id="IPR002104">
    <property type="entry name" value="Integrase_catalytic"/>
</dbReference>
<keyword evidence="6" id="KW-1185">Reference proteome</keyword>
<dbReference type="GO" id="GO:0006310">
    <property type="term" value="P:DNA recombination"/>
    <property type="evidence" value="ECO:0007669"/>
    <property type="project" value="UniProtKB-KW"/>
</dbReference>
<dbReference type="PANTHER" id="PTHR30349:SF41">
    <property type="entry name" value="INTEGRASE_RECOMBINASE PROTEIN MJ0367-RELATED"/>
    <property type="match status" value="1"/>
</dbReference>
<protein>
    <submittedName>
        <fullName evidence="5">Phage integrase family protein</fullName>
    </submittedName>
</protein>
<dbReference type="KEGG" id="aay:WYH_01187"/>
<dbReference type="RefSeq" id="WP_046903095.1">
    <property type="nucleotide sequence ID" value="NZ_JACIJL010000001.1"/>
</dbReference>
<dbReference type="InterPro" id="IPR050090">
    <property type="entry name" value="Tyrosine_recombinase_XerCD"/>
</dbReference>
<evidence type="ECO:0000313" key="6">
    <source>
        <dbReference type="Proteomes" id="UP000034392"/>
    </source>
</evidence>
<keyword evidence="3" id="KW-0238">DNA-binding</keyword>
<comment type="similarity">
    <text evidence="1">Belongs to the 'phage' integrase family.</text>
</comment>
<evidence type="ECO:0000256" key="3">
    <source>
        <dbReference type="ARBA" id="ARBA00023125"/>
    </source>
</evidence>
<sequence>MAALQRRGNKWRAKVRIPAEFRARYDGKQFLQKTMTAMDRPSARLEAEAWEVTVRAEWLSLRPNDTVAKRVLRQLHETILEQALGGAFAVHGPPDDDPQALGIEHELEKIAEKDERGELTEADEVQAAALQDALQMLRGKRPVRRRELEPGFAELADEYVGHWARQSGLKPSNTRQQKEATFRLFSGFFKDRPLRDVRRADASAFMDALRAMDPNWARSPAAKQMSWRELQEQYGGHPKGLSDATLNRHVTTLQELWKWGEDRDYCSGRNPFAGMRKRLTPGKNVQGYLPWEADELKKLFDPEPGRADVKEVMLVALFTGMRLDEIASLRFEQVREADGVPYIQVEDAKTAAGNRQVPLHPALGWLAGRPGPPGERLWPKFNAEGPGSKPGADAGKEFSRFKLARGFTDRRKTFHSFRKNVTQIMERAGVPENEWAQVLGHERGFTYSRYSPHGIALKRKAEIVSLIEYPGVPLPHPAS</sequence>
<evidence type="ECO:0000313" key="5">
    <source>
        <dbReference type="EMBL" id="AKH42232.1"/>
    </source>
</evidence>
<dbReference type="GO" id="GO:0003677">
    <property type="term" value="F:DNA binding"/>
    <property type="evidence" value="ECO:0007669"/>
    <property type="project" value="UniProtKB-KW"/>
</dbReference>
<organism evidence="5 6">
    <name type="scientific">Croceibacterium atlanticum</name>
    <dbReference type="NCBI Taxonomy" id="1267766"/>
    <lineage>
        <taxon>Bacteria</taxon>
        <taxon>Pseudomonadati</taxon>
        <taxon>Pseudomonadota</taxon>
        <taxon>Alphaproteobacteria</taxon>
        <taxon>Sphingomonadales</taxon>
        <taxon>Erythrobacteraceae</taxon>
        <taxon>Croceibacterium</taxon>
    </lineage>
</organism>
<name>A0A0F7KSI3_9SPHN</name>
<dbReference type="InterPro" id="IPR013762">
    <property type="entry name" value="Integrase-like_cat_sf"/>
</dbReference>
<evidence type="ECO:0000256" key="2">
    <source>
        <dbReference type="ARBA" id="ARBA00022908"/>
    </source>
</evidence>
<dbReference type="PANTHER" id="PTHR30349">
    <property type="entry name" value="PHAGE INTEGRASE-RELATED"/>
    <property type="match status" value="1"/>
</dbReference>
<accession>A0A0F7KSI3</accession>
<dbReference type="AlphaFoldDB" id="A0A0F7KSI3"/>
<dbReference type="Proteomes" id="UP000034392">
    <property type="component" value="Chromosome"/>
</dbReference>
<evidence type="ECO:0000256" key="4">
    <source>
        <dbReference type="ARBA" id="ARBA00023172"/>
    </source>
</evidence>
<dbReference type="SUPFAM" id="SSF56349">
    <property type="entry name" value="DNA breaking-rejoining enzymes"/>
    <property type="match status" value="1"/>
</dbReference>
<proteinExistence type="inferred from homology"/>
<keyword evidence="4" id="KW-0233">DNA recombination</keyword>
<dbReference type="OrthoDB" id="9784724at2"/>
<dbReference type="InterPro" id="IPR010998">
    <property type="entry name" value="Integrase_recombinase_N"/>
</dbReference>
<gene>
    <name evidence="5" type="ORF">WYH_01187</name>
</gene>
<evidence type="ECO:0000256" key="1">
    <source>
        <dbReference type="ARBA" id="ARBA00008857"/>
    </source>
</evidence>
<dbReference type="EMBL" id="CP011452">
    <property type="protein sequence ID" value="AKH42232.1"/>
    <property type="molecule type" value="Genomic_DNA"/>
</dbReference>
<keyword evidence="2" id="KW-0229">DNA integration</keyword>
<dbReference type="GO" id="GO:0015074">
    <property type="term" value="P:DNA integration"/>
    <property type="evidence" value="ECO:0007669"/>
    <property type="project" value="UniProtKB-KW"/>
</dbReference>
<dbReference type="PROSITE" id="PS51898">
    <property type="entry name" value="TYR_RECOMBINASE"/>
    <property type="match status" value="1"/>
</dbReference>
<dbReference type="Gene3D" id="1.10.150.130">
    <property type="match status" value="1"/>
</dbReference>